<evidence type="ECO:0000256" key="3">
    <source>
        <dbReference type="ARBA" id="ARBA00022989"/>
    </source>
</evidence>
<evidence type="ECO:0000256" key="1">
    <source>
        <dbReference type="ARBA" id="ARBA00004141"/>
    </source>
</evidence>
<accession>A0A9X1DBX1</accession>
<evidence type="ECO:0000313" key="8">
    <source>
        <dbReference type="Proteomes" id="UP001138757"/>
    </source>
</evidence>
<dbReference type="InterPro" id="IPR011701">
    <property type="entry name" value="MFS"/>
</dbReference>
<comment type="subcellular location">
    <subcellularLocation>
        <location evidence="1">Membrane</location>
        <topology evidence="1">Multi-pass membrane protein</topology>
    </subcellularLocation>
</comment>
<feature type="transmembrane region" description="Helical" evidence="5">
    <location>
        <begin position="22"/>
        <end position="40"/>
    </location>
</feature>
<feature type="transmembrane region" description="Helical" evidence="5">
    <location>
        <begin position="148"/>
        <end position="173"/>
    </location>
</feature>
<dbReference type="AlphaFoldDB" id="A0A9X1DBX1"/>
<feature type="transmembrane region" description="Helical" evidence="5">
    <location>
        <begin position="259"/>
        <end position="279"/>
    </location>
</feature>
<dbReference type="PANTHER" id="PTHR23508:SF10">
    <property type="entry name" value="CARBOXYLIC ACID TRANSPORTER PROTEIN HOMOLOG"/>
    <property type="match status" value="1"/>
</dbReference>
<feature type="transmembrane region" description="Helical" evidence="5">
    <location>
        <begin position="323"/>
        <end position="342"/>
    </location>
</feature>
<keyword evidence="8" id="KW-1185">Reference proteome</keyword>
<feature type="transmembrane region" description="Helical" evidence="5">
    <location>
        <begin position="415"/>
        <end position="436"/>
    </location>
</feature>
<name>A0A9X1DBX1_9SPHN</name>
<feature type="transmembrane region" description="Helical" evidence="5">
    <location>
        <begin position="60"/>
        <end position="78"/>
    </location>
</feature>
<dbReference type="SUPFAM" id="SSF103473">
    <property type="entry name" value="MFS general substrate transporter"/>
    <property type="match status" value="1"/>
</dbReference>
<keyword evidence="2 5" id="KW-0812">Transmembrane</keyword>
<proteinExistence type="predicted"/>
<organism evidence="7 8">
    <name type="scientific">Sphingobium nicotianae</name>
    <dbReference type="NCBI Taxonomy" id="2782607"/>
    <lineage>
        <taxon>Bacteria</taxon>
        <taxon>Pseudomonadati</taxon>
        <taxon>Pseudomonadota</taxon>
        <taxon>Alphaproteobacteria</taxon>
        <taxon>Sphingomonadales</taxon>
        <taxon>Sphingomonadaceae</taxon>
        <taxon>Sphingobium</taxon>
    </lineage>
</organism>
<evidence type="ECO:0000256" key="5">
    <source>
        <dbReference type="SAM" id="Phobius"/>
    </source>
</evidence>
<dbReference type="Pfam" id="PF07690">
    <property type="entry name" value="MFS_1"/>
    <property type="match status" value="1"/>
</dbReference>
<protein>
    <submittedName>
        <fullName evidence="7">MFS transporter</fullName>
    </submittedName>
</protein>
<dbReference type="PANTHER" id="PTHR23508">
    <property type="entry name" value="CARBOXYLIC ACID TRANSPORTER PROTEIN HOMOLOG"/>
    <property type="match status" value="1"/>
</dbReference>
<feature type="domain" description="Major facilitator superfamily (MFS) profile" evidence="6">
    <location>
        <begin position="24"/>
        <end position="438"/>
    </location>
</feature>
<sequence>MSVAQQSIDTVLEQPVMGSYRWTLYLACGFLMMLEGYDAYVVSNLAAIIAKGLSIPIPQMGVVFTAQSAGMALGFYTVPMLADRIGRRNIIIIGAILFGVLTLMSAMVGTMQQFTIVRFLAFAALGGTMPTIVALNAEFMPAARRGKLVTWLFIAHGLGASVAGLLGPTIVAYHSWQAAFWAGGLLMLLFVPFLYLYLPESCRYLILRDPQDARIGQILRRIAPGLSFAPGTRFTTTETRTTGIPVADLFRDGRAPMTVLLWVAMGAALCVTATFTAWLPTYLHVLAGLPVATATRMTAVSAFGAIVGPILLTIMMKRLGMPLALMATLLLAFVAMTCLALVGGLPWLGWALGAAYGLLLIGSQAGLNGLVAASYPTSIRSTGIGWAGGVGRLTSMIGPGLGGIILAAGWGPWEIYPAIAAPLLMAAVAMLIFHWIRAGEPAVEADRTTGPGVAAAARH</sequence>
<keyword evidence="3 5" id="KW-1133">Transmembrane helix</keyword>
<dbReference type="EMBL" id="JAHGAW010000006">
    <property type="protein sequence ID" value="MBT2187292.1"/>
    <property type="molecule type" value="Genomic_DNA"/>
</dbReference>
<feature type="transmembrane region" description="Helical" evidence="5">
    <location>
        <begin position="116"/>
        <end position="136"/>
    </location>
</feature>
<feature type="transmembrane region" description="Helical" evidence="5">
    <location>
        <begin position="179"/>
        <end position="198"/>
    </location>
</feature>
<evidence type="ECO:0000256" key="2">
    <source>
        <dbReference type="ARBA" id="ARBA00022692"/>
    </source>
</evidence>
<dbReference type="InterPro" id="IPR020846">
    <property type="entry name" value="MFS_dom"/>
</dbReference>
<gene>
    <name evidence="7" type="ORF">KK488_10085</name>
</gene>
<dbReference type="Proteomes" id="UP001138757">
    <property type="component" value="Unassembled WGS sequence"/>
</dbReference>
<reference evidence="7" key="1">
    <citation type="submission" date="2021-05" db="EMBL/GenBank/DDBJ databases">
        <title>Genome of Sphingobium sp. strain.</title>
        <authorList>
            <person name="Fan R."/>
        </authorList>
    </citation>
    <scope>NUCLEOTIDE SEQUENCE</scope>
    <source>
        <strain evidence="7">H33</strain>
    </source>
</reference>
<dbReference type="PROSITE" id="PS50850">
    <property type="entry name" value="MFS"/>
    <property type="match status" value="1"/>
</dbReference>
<feature type="transmembrane region" description="Helical" evidence="5">
    <location>
        <begin position="90"/>
        <end position="110"/>
    </location>
</feature>
<feature type="transmembrane region" description="Helical" evidence="5">
    <location>
        <begin position="299"/>
        <end position="316"/>
    </location>
</feature>
<dbReference type="GO" id="GO:0005886">
    <property type="term" value="C:plasma membrane"/>
    <property type="evidence" value="ECO:0007669"/>
    <property type="project" value="TreeGrafter"/>
</dbReference>
<comment type="caution">
    <text evidence="7">The sequence shown here is derived from an EMBL/GenBank/DDBJ whole genome shotgun (WGS) entry which is preliminary data.</text>
</comment>
<feature type="transmembrane region" description="Helical" evidence="5">
    <location>
        <begin position="383"/>
        <end position="409"/>
    </location>
</feature>
<keyword evidence="4 5" id="KW-0472">Membrane</keyword>
<evidence type="ECO:0000256" key="4">
    <source>
        <dbReference type="ARBA" id="ARBA00023136"/>
    </source>
</evidence>
<dbReference type="GO" id="GO:0046943">
    <property type="term" value="F:carboxylic acid transmembrane transporter activity"/>
    <property type="evidence" value="ECO:0007669"/>
    <property type="project" value="TreeGrafter"/>
</dbReference>
<feature type="transmembrane region" description="Helical" evidence="5">
    <location>
        <begin position="348"/>
        <end position="371"/>
    </location>
</feature>
<dbReference type="Gene3D" id="1.20.1250.20">
    <property type="entry name" value="MFS general substrate transporter like domains"/>
    <property type="match status" value="1"/>
</dbReference>
<dbReference type="InterPro" id="IPR036259">
    <property type="entry name" value="MFS_trans_sf"/>
</dbReference>
<evidence type="ECO:0000313" key="7">
    <source>
        <dbReference type="EMBL" id="MBT2187292.1"/>
    </source>
</evidence>
<evidence type="ECO:0000259" key="6">
    <source>
        <dbReference type="PROSITE" id="PS50850"/>
    </source>
</evidence>